<evidence type="ECO:0000256" key="7">
    <source>
        <dbReference type="SAM" id="Phobius"/>
    </source>
</evidence>
<feature type="transmembrane region" description="Helical" evidence="7">
    <location>
        <begin position="159"/>
        <end position="182"/>
    </location>
</feature>
<feature type="transmembrane region" description="Helical" evidence="7">
    <location>
        <begin position="41"/>
        <end position="62"/>
    </location>
</feature>
<keyword evidence="5 7" id="KW-1133">Transmembrane helix</keyword>
<keyword evidence="4 7" id="KW-0812">Transmembrane</keyword>
<feature type="transmembrane region" description="Helical" evidence="7">
    <location>
        <begin position="339"/>
        <end position="359"/>
    </location>
</feature>
<feature type="transmembrane region" description="Helical" evidence="7">
    <location>
        <begin position="82"/>
        <end position="104"/>
    </location>
</feature>
<keyword evidence="6 7" id="KW-0472">Membrane</keyword>
<dbReference type="Pfam" id="PF03916">
    <property type="entry name" value="NrfD"/>
    <property type="match status" value="1"/>
</dbReference>
<comment type="caution">
    <text evidence="8">The sequence shown here is derived from an EMBL/GenBank/DDBJ whole genome shotgun (WGS) entry which is preliminary data.</text>
</comment>
<dbReference type="EMBL" id="SMLW01000635">
    <property type="protein sequence ID" value="MTI27604.1"/>
    <property type="molecule type" value="Genomic_DNA"/>
</dbReference>
<proteinExistence type="inferred from homology"/>
<dbReference type="InterPro" id="IPR005614">
    <property type="entry name" value="NrfD-like"/>
</dbReference>
<reference evidence="8 9" key="1">
    <citation type="submission" date="2019-02" db="EMBL/GenBank/DDBJ databases">
        <authorList>
            <person name="Goldberg S.R."/>
            <person name="Haltli B.A."/>
            <person name="Correa H."/>
            <person name="Russell K.G."/>
        </authorList>
    </citation>
    <scope>NUCLEOTIDE SEQUENCE [LARGE SCALE GENOMIC DNA]</scope>
    <source>
        <strain evidence="8 9">JCM 16186</strain>
    </source>
</reference>
<keyword evidence="3" id="KW-1003">Cell membrane</keyword>
<evidence type="ECO:0000256" key="3">
    <source>
        <dbReference type="ARBA" id="ARBA00022475"/>
    </source>
</evidence>
<comment type="similarity">
    <text evidence="2">Belongs to the NrfD family.</text>
</comment>
<evidence type="ECO:0000256" key="5">
    <source>
        <dbReference type="ARBA" id="ARBA00022989"/>
    </source>
</evidence>
<evidence type="ECO:0000256" key="6">
    <source>
        <dbReference type="ARBA" id="ARBA00023136"/>
    </source>
</evidence>
<feature type="transmembrane region" description="Helical" evidence="7">
    <location>
        <begin position="411"/>
        <end position="440"/>
    </location>
</feature>
<name>A0ABW9RWF2_9BACT</name>
<evidence type="ECO:0000256" key="2">
    <source>
        <dbReference type="ARBA" id="ARBA00008929"/>
    </source>
</evidence>
<evidence type="ECO:0000313" key="8">
    <source>
        <dbReference type="EMBL" id="MTI27604.1"/>
    </source>
</evidence>
<feature type="transmembrane region" description="Helical" evidence="7">
    <location>
        <begin position="116"/>
        <end position="139"/>
    </location>
</feature>
<evidence type="ECO:0000256" key="1">
    <source>
        <dbReference type="ARBA" id="ARBA00004651"/>
    </source>
</evidence>
<dbReference type="Proteomes" id="UP000798808">
    <property type="component" value="Unassembled WGS sequence"/>
</dbReference>
<evidence type="ECO:0000256" key="4">
    <source>
        <dbReference type="ARBA" id="ARBA00022692"/>
    </source>
</evidence>
<evidence type="ECO:0000313" key="9">
    <source>
        <dbReference type="Proteomes" id="UP000798808"/>
    </source>
</evidence>
<dbReference type="PANTHER" id="PTHR43044">
    <property type="match status" value="1"/>
</dbReference>
<dbReference type="PANTHER" id="PTHR43044:SF2">
    <property type="entry name" value="POLYSULPHIDE REDUCTASE NRFD"/>
    <property type="match status" value="1"/>
</dbReference>
<accession>A0ABW9RWF2</accession>
<keyword evidence="9" id="KW-1185">Reference proteome</keyword>
<feature type="transmembrane region" description="Helical" evidence="7">
    <location>
        <begin position="366"/>
        <end position="391"/>
    </location>
</feature>
<dbReference type="RefSeq" id="WP_155174602.1">
    <property type="nucleotide sequence ID" value="NZ_BAAAFL010000068.1"/>
</dbReference>
<feature type="transmembrane region" description="Helical" evidence="7">
    <location>
        <begin position="301"/>
        <end position="324"/>
    </location>
</feature>
<gene>
    <name evidence="8" type="ORF">E1163_21785</name>
</gene>
<feature type="transmembrane region" description="Helical" evidence="7">
    <location>
        <begin position="221"/>
        <end position="240"/>
    </location>
</feature>
<organism evidence="8 9">
    <name type="scientific">Fulvivirga kasyanovii</name>
    <dbReference type="NCBI Taxonomy" id="396812"/>
    <lineage>
        <taxon>Bacteria</taxon>
        <taxon>Pseudomonadati</taxon>
        <taxon>Bacteroidota</taxon>
        <taxon>Cytophagia</taxon>
        <taxon>Cytophagales</taxon>
        <taxon>Fulvivirgaceae</taxon>
        <taxon>Fulvivirga</taxon>
    </lineage>
</organism>
<sequence length="451" mass="51523">MNSKAGSLLEEELIAGDKSRNDVTHDVTTGIKEKKTFWRMAFALCGLLLSVGGFCLLRTWWSGIGMWGENKAVNWAWDITNFVWWIGIGHAGTLISAILLIFRAKWRNSINRSAEAMTLAAVSCSGFYIIAHLGRPWLFYWVFPIPNTYGSLWVNFNSALVWDATAILAYFLVSLIFWYLGLIPDFAELRNKSKGLKKKIYAACSFNWDNSVWHWRRYESVMYTLGGLATALVISVHSIVAMDFANTLVPGWHSTMFPPYFVIGAILSGFAMVLTLLIPLRKLLGLESYITINHIDKMNRIVLVHASLIALSYFIEVCKAVYVGGLDAFIMKYRLTGDYAIFFICMLLFNALIPQLLWLRKLRRHLLFSFVLSIIINIGMWFERFVIIVTSLSRGYLPSSWALFSPSLYDIGVFIFSIGMFLTMFLLFVRYIPVISLYEVKSLIKKSHKRT</sequence>
<protein>
    <submittedName>
        <fullName evidence="8">Hydrogenase</fullName>
    </submittedName>
</protein>
<comment type="subcellular location">
    <subcellularLocation>
        <location evidence="1">Cell membrane</location>
        <topology evidence="1">Multi-pass membrane protein</topology>
    </subcellularLocation>
</comment>
<feature type="transmembrane region" description="Helical" evidence="7">
    <location>
        <begin position="260"/>
        <end position="280"/>
    </location>
</feature>